<reference evidence="10" key="1">
    <citation type="submission" date="2016-11" db="EMBL/GenBank/DDBJ databases">
        <authorList>
            <person name="Jaros S."/>
            <person name="Januszkiewicz K."/>
            <person name="Wedrychowicz H."/>
        </authorList>
    </citation>
    <scope>NUCLEOTIDE SEQUENCE [LARGE SCALE GENOMIC DNA]</scope>
    <source>
        <strain evidence="10">DSM 1682</strain>
    </source>
</reference>
<dbReference type="SUPFAM" id="SSF103481">
    <property type="entry name" value="Multidrug resistance efflux transporter EmrE"/>
    <property type="match status" value="2"/>
</dbReference>
<keyword evidence="6 7" id="KW-0472">Membrane</keyword>
<dbReference type="InterPro" id="IPR037185">
    <property type="entry name" value="EmrE-like"/>
</dbReference>
<evidence type="ECO:0000256" key="5">
    <source>
        <dbReference type="ARBA" id="ARBA00022989"/>
    </source>
</evidence>
<feature type="transmembrane region" description="Helical" evidence="7">
    <location>
        <begin position="179"/>
        <end position="198"/>
    </location>
</feature>
<evidence type="ECO:0000256" key="6">
    <source>
        <dbReference type="ARBA" id="ARBA00023136"/>
    </source>
</evidence>
<evidence type="ECO:0000256" key="7">
    <source>
        <dbReference type="SAM" id="Phobius"/>
    </source>
</evidence>
<dbReference type="GO" id="GO:0005886">
    <property type="term" value="C:plasma membrane"/>
    <property type="evidence" value="ECO:0007669"/>
    <property type="project" value="UniProtKB-SubCell"/>
</dbReference>
<feature type="domain" description="EamA" evidence="8">
    <location>
        <begin position="149"/>
        <end position="280"/>
    </location>
</feature>
<feature type="transmembrane region" description="Helical" evidence="7">
    <location>
        <begin position="68"/>
        <end position="86"/>
    </location>
</feature>
<gene>
    <name evidence="9" type="ORF">SAMN02745151_00141</name>
</gene>
<accession>A0AA94HVR0</accession>
<evidence type="ECO:0000256" key="3">
    <source>
        <dbReference type="ARBA" id="ARBA00022475"/>
    </source>
</evidence>
<comment type="similarity">
    <text evidence="2">Belongs to the EamA transporter family.</text>
</comment>
<proteinExistence type="inferred from homology"/>
<dbReference type="Proteomes" id="UP000184204">
    <property type="component" value="Unassembled WGS sequence"/>
</dbReference>
<feature type="transmembrane region" description="Helical" evidence="7">
    <location>
        <begin position="98"/>
        <end position="116"/>
    </location>
</feature>
<dbReference type="Pfam" id="PF00892">
    <property type="entry name" value="EamA"/>
    <property type="match status" value="2"/>
</dbReference>
<dbReference type="PANTHER" id="PTHR42920:SF5">
    <property type="entry name" value="EAMA DOMAIN-CONTAINING PROTEIN"/>
    <property type="match status" value="1"/>
</dbReference>
<feature type="domain" description="EamA" evidence="8">
    <location>
        <begin position="9"/>
        <end position="139"/>
    </location>
</feature>
<dbReference type="InterPro" id="IPR000620">
    <property type="entry name" value="EamA_dom"/>
</dbReference>
<dbReference type="RefSeq" id="WP_072743353.1">
    <property type="nucleotide sequence ID" value="NZ_FQUA01000001.1"/>
</dbReference>
<protein>
    <submittedName>
        <fullName evidence="9">Permease of the drug/metabolite transporter (DMT) superfamily</fullName>
    </submittedName>
</protein>
<evidence type="ECO:0000256" key="1">
    <source>
        <dbReference type="ARBA" id="ARBA00004651"/>
    </source>
</evidence>
<evidence type="ECO:0000259" key="8">
    <source>
        <dbReference type="Pfam" id="PF00892"/>
    </source>
</evidence>
<organism evidence="9 10">
    <name type="scientific">Anaerotignum propionicum DSM 1682</name>
    <dbReference type="NCBI Taxonomy" id="991789"/>
    <lineage>
        <taxon>Bacteria</taxon>
        <taxon>Bacillati</taxon>
        <taxon>Bacillota</taxon>
        <taxon>Clostridia</taxon>
        <taxon>Lachnospirales</taxon>
        <taxon>Anaerotignaceae</taxon>
        <taxon>Anaerotignum</taxon>
    </lineage>
</organism>
<keyword evidence="4 7" id="KW-0812">Transmembrane</keyword>
<evidence type="ECO:0000256" key="4">
    <source>
        <dbReference type="ARBA" id="ARBA00022692"/>
    </source>
</evidence>
<dbReference type="PANTHER" id="PTHR42920">
    <property type="entry name" value="OS03G0707200 PROTEIN-RELATED"/>
    <property type="match status" value="1"/>
</dbReference>
<dbReference type="InterPro" id="IPR051258">
    <property type="entry name" value="Diverse_Substrate_Transporter"/>
</dbReference>
<feature type="transmembrane region" description="Helical" evidence="7">
    <location>
        <begin position="240"/>
        <end position="259"/>
    </location>
</feature>
<evidence type="ECO:0000313" key="9">
    <source>
        <dbReference type="EMBL" id="SHE27972.1"/>
    </source>
</evidence>
<dbReference type="EMBL" id="FQUA01000001">
    <property type="protein sequence ID" value="SHE27972.1"/>
    <property type="molecule type" value="Genomic_DNA"/>
</dbReference>
<feature type="transmembrane region" description="Helical" evidence="7">
    <location>
        <begin position="265"/>
        <end position="283"/>
    </location>
</feature>
<feature type="transmembrane region" description="Helical" evidence="7">
    <location>
        <begin position="37"/>
        <end position="56"/>
    </location>
</feature>
<feature type="transmembrane region" description="Helical" evidence="7">
    <location>
        <begin position="210"/>
        <end position="228"/>
    </location>
</feature>
<feature type="transmembrane region" description="Helical" evidence="7">
    <location>
        <begin position="152"/>
        <end position="172"/>
    </location>
</feature>
<evidence type="ECO:0000313" key="10">
    <source>
        <dbReference type="Proteomes" id="UP000184204"/>
    </source>
</evidence>
<name>A0AA94HVR0_ANAPI</name>
<feature type="transmembrane region" description="Helical" evidence="7">
    <location>
        <begin position="125"/>
        <end position="146"/>
    </location>
</feature>
<evidence type="ECO:0000256" key="2">
    <source>
        <dbReference type="ARBA" id="ARBA00007362"/>
    </source>
</evidence>
<keyword evidence="5 7" id="KW-1133">Transmembrane helix</keyword>
<sequence>MNEKKKVLMADLALLLAAVCWGGGFIAGDIAVKYFSTFYILTIRFLSAALVTFVFFSRTIRRSTKAEIKYGLILGIFYFFVMPLQVNALKYTTPSKQAFIVASYAAITPFISWLVLKKRPKMKSFFAGILVMIGIGLISLNGSLTMELGDSLSLGFALSYAIFVVMTGIFAVKCNPIGMSFFSYLGTGVLAIIAALLFEDIPTAFPKSGLLSLLYLATISTAVAFTLQNVAQKYTSDTHTAILLSTESLFAFIFGVFFYGDPYTTRILIGGIVVFSAIILSEVKFKKPSAKKAENSQEVTQPPDEMEEIIYDMLAIEVKEPKL</sequence>
<comment type="caution">
    <text evidence="9">The sequence shown here is derived from an EMBL/GenBank/DDBJ whole genome shotgun (WGS) entry which is preliminary data.</text>
</comment>
<comment type="subcellular location">
    <subcellularLocation>
        <location evidence="1">Cell membrane</location>
        <topology evidence="1">Multi-pass membrane protein</topology>
    </subcellularLocation>
</comment>
<keyword evidence="3" id="KW-1003">Cell membrane</keyword>
<dbReference type="AlphaFoldDB" id="A0AA94HVR0"/>